<comment type="caution">
    <text evidence="2">The sequence shown here is derived from an EMBL/GenBank/DDBJ whole genome shotgun (WGS) entry which is preliminary data.</text>
</comment>
<feature type="region of interest" description="Disordered" evidence="1">
    <location>
        <begin position="96"/>
        <end position="125"/>
    </location>
</feature>
<organism evidence="2 3">
    <name type="scientific">Coniophora puteana (strain RWD-64-598)</name>
    <name type="common">Brown rot fungus</name>
    <dbReference type="NCBI Taxonomy" id="741705"/>
    <lineage>
        <taxon>Eukaryota</taxon>
        <taxon>Fungi</taxon>
        <taxon>Dikarya</taxon>
        <taxon>Basidiomycota</taxon>
        <taxon>Agaricomycotina</taxon>
        <taxon>Agaricomycetes</taxon>
        <taxon>Agaricomycetidae</taxon>
        <taxon>Boletales</taxon>
        <taxon>Coniophorineae</taxon>
        <taxon>Coniophoraceae</taxon>
        <taxon>Coniophora</taxon>
    </lineage>
</organism>
<feature type="compositionally biased region" description="Polar residues" evidence="1">
    <location>
        <begin position="97"/>
        <end position="118"/>
    </location>
</feature>
<sequence length="125" mass="13584">MESGLGTSISESRTNPLKCGSKQKPLNASTLCCNAFHLSHSSFPLGAMVSVQRERQALSVDCVWLDGSKSTCMIFSTKAWSCLRSEMIIRERFGIRSSDSSAPSGGWCSTDSWWSETQRPGRGAG</sequence>
<reference evidence="3" key="1">
    <citation type="journal article" date="2012" name="Science">
        <title>The Paleozoic origin of enzymatic lignin decomposition reconstructed from 31 fungal genomes.</title>
        <authorList>
            <person name="Floudas D."/>
            <person name="Binder M."/>
            <person name="Riley R."/>
            <person name="Barry K."/>
            <person name="Blanchette R.A."/>
            <person name="Henrissat B."/>
            <person name="Martinez A.T."/>
            <person name="Otillar R."/>
            <person name="Spatafora J.W."/>
            <person name="Yadav J.S."/>
            <person name="Aerts A."/>
            <person name="Benoit I."/>
            <person name="Boyd A."/>
            <person name="Carlson A."/>
            <person name="Copeland A."/>
            <person name="Coutinho P.M."/>
            <person name="de Vries R.P."/>
            <person name="Ferreira P."/>
            <person name="Findley K."/>
            <person name="Foster B."/>
            <person name="Gaskell J."/>
            <person name="Glotzer D."/>
            <person name="Gorecki P."/>
            <person name="Heitman J."/>
            <person name="Hesse C."/>
            <person name="Hori C."/>
            <person name="Igarashi K."/>
            <person name="Jurgens J.A."/>
            <person name="Kallen N."/>
            <person name="Kersten P."/>
            <person name="Kohler A."/>
            <person name="Kuees U."/>
            <person name="Kumar T.K.A."/>
            <person name="Kuo A."/>
            <person name="LaButti K."/>
            <person name="Larrondo L.F."/>
            <person name="Lindquist E."/>
            <person name="Ling A."/>
            <person name="Lombard V."/>
            <person name="Lucas S."/>
            <person name="Lundell T."/>
            <person name="Martin R."/>
            <person name="McLaughlin D.J."/>
            <person name="Morgenstern I."/>
            <person name="Morin E."/>
            <person name="Murat C."/>
            <person name="Nagy L.G."/>
            <person name="Nolan M."/>
            <person name="Ohm R.A."/>
            <person name="Patyshakuliyeva A."/>
            <person name="Rokas A."/>
            <person name="Ruiz-Duenas F.J."/>
            <person name="Sabat G."/>
            <person name="Salamov A."/>
            <person name="Samejima M."/>
            <person name="Schmutz J."/>
            <person name="Slot J.C."/>
            <person name="St John F."/>
            <person name="Stenlid J."/>
            <person name="Sun H."/>
            <person name="Sun S."/>
            <person name="Syed K."/>
            <person name="Tsang A."/>
            <person name="Wiebenga A."/>
            <person name="Young D."/>
            <person name="Pisabarro A."/>
            <person name="Eastwood D.C."/>
            <person name="Martin F."/>
            <person name="Cullen D."/>
            <person name="Grigoriev I.V."/>
            <person name="Hibbett D.S."/>
        </authorList>
    </citation>
    <scope>NUCLEOTIDE SEQUENCE [LARGE SCALE GENOMIC DNA]</scope>
    <source>
        <strain evidence="3">RWD-64-598 SS2</strain>
    </source>
</reference>
<accession>A0A5M3MFB6</accession>
<name>A0A5M3MFB6_CONPW</name>
<gene>
    <name evidence="2" type="ORF">CONPUDRAFT_145898</name>
</gene>
<dbReference type="AlphaFoldDB" id="A0A5M3MFB6"/>
<proteinExistence type="predicted"/>
<protein>
    <submittedName>
        <fullName evidence="2">Uncharacterized protein</fullName>
    </submittedName>
</protein>
<dbReference type="Proteomes" id="UP000053558">
    <property type="component" value="Unassembled WGS sequence"/>
</dbReference>
<dbReference type="RefSeq" id="XP_007772008.1">
    <property type="nucleotide sequence ID" value="XM_007773818.1"/>
</dbReference>
<keyword evidence="3" id="KW-1185">Reference proteome</keyword>
<evidence type="ECO:0000313" key="3">
    <source>
        <dbReference type="Proteomes" id="UP000053558"/>
    </source>
</evidence>
<evidence type="ECO:0000256" key="1">
    <source>
        <dbReference type="SAM" id="MobiDB-lite"/>
    </source>
</evidence>
<dbReference type="KEGG" id="cput:CONPUDRAFT_145898"/>
<dbReference type="EMBL" id="JH711583">
    <property type="protein sequence ID" value="EIW77620.1"/>
    <property type="molecule type" value="Genomic_DNA"/>
</dbReference>
<dbReference type="GeneID" id="19202133"/>
<evidence type="ECO:0000313" key="2">
    <source>
        <dbReference type="EMBL" id="EIW77620.1"/>
    </source>
</evidence>